<evidence type="ECO:0000256" key="1">
    <source>
        <dbReference type="ARBA" id="ARBA00004613"/>
    </source>
</evidence>
<feature type="disulfide bond" evidence="11">
    <location>
        <begin position="149"/>
        <end position="154"/>
    </location>
</feature>
<dbReference type="GO" id="GO:0051045">
    <property type="term" value="P:negative regulation of membrane protein ectodomain proteolysis"/>
    <property type="evidence" value="ECO:0007669"/>
    <property type="project" value="TreeGrafter"/>
</dbReference>
<dbReference type="Ensembl" id="ENSHCOT00000024684.1">
    <property type="protein sequence ID" value="ENSHCOP00000016506.1"/>
    <property type="gene ID" value="ENSHCOG00000020259.1"/>
</dbReference>
<feature type="disulfide bond" evidence="11">
    <location>
        <begin position="37"/>
        <end position="142"/>
    </location>
</feature>
<organism evidence="14 15">
    <name type="scientific">Hippocampus comes</name>
    <name type="common">Tiger tail seahorse</name>
    <dbReference type="NCBI Taxonomy" id="109280"/>
    <lineage>
        <taxon>Eukaryota</taxon>
        <taxon>Metazoa</taxon>
        <taxon>Chordata</taxon>
        <taxon>Craniata</taxon>
        <taxon>Vertebrata</taxon>
        <taxon>Euteleostomi</taxon>
        <taxon>Actinopterygii</taxon>
        <taxon>Neopterygii</taxon>
        <taxon>Teleostei</taxon>
        <taxon>Neoteleostei</taxon>
        <taxon>Acanthomorphata</taxon>
        <taxon>Syngnathiaria</taxon>
        <taxon>Syngnathiformes</taxon>
        <taxon>Syngnathoidei</taxon>
        <taxon>Syngnathidae</taxon>
        <taxon>Hippocampus</taxon>
    </lineage>
</organism>
<reference evidence="14" key="2">
    <citation type="submission" date="2025-09" db="UniProtKB">
        <authorList>
            <consortium name="Ensembl"/>
        </authorList>
    </citation>
    <scope>IDENTIFICATION</scope>
</reference>
<dbReference type="GO" id="GO:0008191">
    <property type="term" value="F:metalloendopeptidase inhibitor activity"/>
    <property type="evidence" value="ECO:0007669"/>
    <property type="project" value="InterPro"/>
</dbReference>
<dbReference type="Gene3D" id="2.40.50.120">
    <property type="match status" value="1"/>
</dbReference>
<dbReference type="PROSITE" id="PS50189">
    <property type="entry name" value="NTR"/>
    <property type="match status" value="1"/>
</dbReference>
<reference evidence="14" key="1">
    <citation type="submission" date="2025-08" db="UniProtKB">
        <authorList>
            <consortium name="Ensembl"/>
        </authorList>
    </citation>
    <scope>IDENTIFICATION</scope>
</reference>
<protein>
    <submittedName>
        <fullName evidence="14">Metalloproteinase inhibitor 2-like</fullName>
    </submittedName>
</protein>
<evidence type="ECO:0000256" key="9">
    <source>
        <dbReference type="ARBA" id="ARBA00023215"/>
    </source>
</evidence>
<keyword evidence="7 10" id="KW-0862">Zinc</keyword>
<evidence type="ECO:0000313" key="14">
    <source>
        <dbReference type="Ensembl" id="ENSHCOP00000016506.1"/>
    </source>
</evidence>
<keyword evidence="15" id="KW-1185">Reference proteome</keyword>
<dbReference type="GeneID" id="109521563"/>
<dbReference type="InterPro" id="IPR030490">
    <property type="entry name" value="TIMP_CS"/>
</dbReference>
<dbReference type="RefSeq" id="XP_019735017.1">
    <property type="nucleotide sequence ID" value="XM_019879458.1"/>
</dbReference>
<name>A0A3Q2YEU8_HIPCM</name>
<dbReference type="Gene3D" id="3.90.370.10">
    <property type="entry name" value="Tissue inhibitor of metalloproteinase-1. Chain B, domain 1"/>
    <property type="match status" value="1"/>
</dbReference>
<dbReference type="SUPFAM" id="SSF50242">
    <property type="entry name" value="TIMP-like"/>
    <property type="match status" value="1"/>
</dbReference>
<evidence type="ECO:0000256" key="11">
    <source>
        <dbReference type="PIRSR" id="PIRSR601820-3"/>
    </source>
</evidence>
<dbReference type="PROSITE" id="PS00288">
    <property type="entry name" value="TIMP"/>
    <property type="match status" value="1"/>
</dbReference>
<dbReference type="GeneTree" id="ENSGT00940000158348"/>
<feature type="disulfide bond" evidence="11">
    <location>
        <begin position="144"/>
        <end position="189"/>
    </location>
</feature>
<dbReference type="OrthoDB" id="9987243at2759"/>
<sequence length="201" mass="22610">MSWQNFVLALVLLCLWGFQEVAQACTCLPVHPQQVFCKADVVVIKAKVVGVTPGMHVEGTLTKYDIKQRKNFKGTEKLFDAIYTAPGSAACGVTLTKGTEYLLMGRLQSDGSLRISVCDFYQPWKALSAVQKSLLYRYEKGCDCMIKSCFSFPCCKTTPTECLWTFLPGKMGYDEQAQNFACIKKNDVCFWYRAAFIPRRG</sequence>
<evidence type="ECO:0000256" key="10">
    <source>
        <dbReference type="PIRSR" id="PIRSR601820-1"/>
    </source>
</evidence>
<evidence type="ECO:0000256" key="6">
    <source>
        <dbReference type="ARBA" id="ARBA00022723"/>
    </source>
</evidence>
<comment type="subcellular location">
    <subcellularLocation>
        <location evidence="1">Secreted</location>
    </subcellularLocation>
</comment>
<evidence type="ECO:0000256" key="12">
    <source>
        <dbReference type="SAM" id="SignalP"/>
    </source>
</evidence>
<evidence type="ECO:0000259" key="13">
    <source>
        <dbReference type="PROSITE" id="PS50189"/>
    </source>
</evidence>
<keyword evidence="6 10" id="KW-0479">Metal-binding</keyword>
<dbReference type="GO" id="GO:0002020">
    <property type="term" value="F:protease binding"/>
    <property type="evidence" value="ECO:0007669"/>
    <property type="project" value="TreeGrafter"/>
</dbReference>
<dbReference type="InterPro" id="IPR027465">
    <property type="entry name" value="TIMP_C"/>
</dbReference>
<dbReference type="Pfam" id="PF00965">
    <property type="entry name" value="TIMP"/>
    <property type="match status" value="1"/>
</dbReference>
<keyword evidence="12" id="KW-0732">Signal</keyword>
<dbReference type="PANTHER" id="PTHR11844">
    <property type="entry name" value="METALLOPROTEASE INHIBITOR"/>
    <property type="match status" value="1"/>
</dbReference>
<dbReference type="SMART" id="SM00206">
    <property type="entry name" value="NTR"/>
    <property type="match status" value="1"/>
</dbReference>
<keyword evidence="4" id="KW-0483">Metalloprotease inhibitor</keyword>
<keyword evidence="9" id="KW-0481">Metalloenzyme inhibitor</keyword>
<feature type="disulfide bond" evidence="11">
    <location>
        <begin position="25"/>
        <end position="91"/>
    </location>
</feature>
<keyword evidence="5" id="KW-0646">Protease inhibitor</keyword>
<dbReference type="GO" id="GO:0005615">
    <property type="term" value="C:extracellular space"/>
    <property type="evidence" value="ECO:0007669"/>
    <property type="project" value="TreeGrafter"/>
</dbReference>
<accession>A0A3Q2YEU8</accession>
<dbReference type="OMA" id="DGAGCKW"/>
<evidence type="ECO:0000256" key="8">
    <source>
        <dbReference type="ARBA" id="ARBA00023157"/>
    </source>
</evidence>
<dbReference type="GO" id="GO:0046872">
    <property type="term" value="F:metal ion binding"/>
    <property type="evidence" value="ECO:0007669"/>
    <property type="project" value="UniProtKB-KW"/>
</dbReference>
<dbReference type="Proteomes" id="UP000264820">
    <property type="component" value="Unplaced"/>
</dbReference>
<comment type="similarity">
    <text evidence="2">Belongs to the protease inhibitor I35 (TIMP) family.</text>
</comment>
<feature type="chain" id="PRO_5018670446" evidence="12">
    <location>
        <begin position="25"/>
        <end position="201"/>
    </location>
</feature>
<evidence type="ECO:0000313" key="15">
    <source>
        <dbReference type="Proteomes" id="UP000264820"/>
    </source>
</evidence>
<feature type="disulfide bond" evidence="11">
    <location>
        <begin position="27"/>
        <end position="118"/>
    </location>
</feature>
<evidence type="ECO:0000256" key="3">
    <source>
        <dbReference type="ARBA" id="ARBA00022525"/>
    </source>
</evidence>
<dbReference type="AlphaFoldDB" id="A0A3Q2YEU8"/>
<evidence type="ECO:0000256" key="5">
    <source>
        <dbReference type="ARBA" id="ARBA00022690"/>
    </source>
</evidence>
<keyword evidence="3" id="KW-0964">Secreted</keyword>
<dbReference type="InterPro" id="IPR008993">
    <property type="entry name" value="TIMP-like_OB-fold"/>
</dbReference>
<feature type="binding site" evidence="10">
    <location>
        <position position="25"/>
    </location>
    <ligand>
        <name>Zn(2+)</name>
        <dbReference type="ChEBI" id="CHEBI:29105"/>
        <note>ligand shared with metalloproteinase partner</note>
    </ligand>
</feature>
<dbReference type="PANTHER" id="PTHR11844:SF25">
    <property type="entry name" value="NTR DOMAIN-CONTAINING PROTEIN"/>
    <property type="match status" value="1"/>
</dbReference>
<keyword evidence="8 11" id="KW-1015">Disulfide bond</keyword>
<dbReference type="InterPro" id="IPR001134">
    <property type="entry name" value="Netrin_domain"/>
</dbReference>
<dbReference type="GO" id="GO:0031012">
    <property type="term" value="C:extracellular matrix"/>
    <property type="evidence" value="ECO:0007669"/>
    <property type="project" value="TreeGrafter"/>
</dbReference>
<proteinExistence type="inferred from homology"/>
<feature type="signal peptide" evidence="12">
    <location>
        <begin position="1"/>
        <end position="24"/>
    </location>
</feature>
<evidence type="ECO:0000256" key="7">
    <source>
        <dbReference type="ARBA" id="ARBA00022833"/>
    </source>
</evidence>
<feature type="disulfide bond" evidence="11">
    <location>
        <begin position="162"/>
        <end position="182"/>
    </location>
</feature>
<evidence type="ECO:0000256" key="2">
    <source>
        <dbReference type="ARBA" id="ARBA00011027"/>
    </source>
</evidence>
<feature type="domain" description="NTR" evidence="13">
    <location>
        <begin position="25"/>
        <end position="142"/>
    </location>
</feature>
<dbReference type="KEGG" id="hcq:109521563"/>
<dbReference type="STRING" id="109280.ENSHCOP00000016506"/>
<dbReference type="InterPro" id="IPR001820">
    <property type="entry name" value="TIMP"/>
</dbReference>
<evidence type="ECO:0000256" key="4">
    <source>
        <dbReference type="ARBA" id="ARBA00022608"/>
    </source>
</evidence>